<protein>
    <recommendedName>
        <fullName evidence="2">C2 domain-containing protein</fullName>
    </recommendedName>
</protein>
<sequence>MVSKASRMSVNHAAGIFADMSVDGPAIGTLVAIIDRAKNLPNRKTMGKQNPYCAARLGKEARKTETDLRGGQTPKWDQELRFTVHESPDYFRLKVTVFNDDKRTDLIGETWVDLKDLIIPGGSQSDAWHPLQYRGRYAGDVRIEMTYYDTRPEDEAVIERRTQAAEKVHGKSAPSVATSSSISSNSAASAPIPVGNSALSGPRQLKDVKRRPLPTDPTGSAPARPGPPEKAPSAPLPLPAQVTPPRPMHEPPSHSYSTPPAEYMRHAPRHSMASEPVYDAQPMPVQAPPASRPMRTYETPDDFHREWSHPAAPPLQPQAPPRRHPQEAQAQYSGYRDAYDSRSHARPRSGYGNPPPVDYRSSRQEIPVSRPEQFPEMHVPVTEPPRPSSHHSNYAFPTEAQHYAPNGDMMVVHGAPPARYTSRSSGASMHDHGAVEYIPAVPNGMALEPVDHYRGRGRSRSHSNSLVHEPSNSAMRHAEYATMQPRVEDEDDDGPPPPPPVHRSGVHSSPNHANNHVQQLVPSPTPSYQAYSPEYAPSPRNSFDLTHLNHPNHPLADADRLPLPTSTPSMPPSLVAGFDPAIADAESDRAASERVAVRRRSAIFDDDDPICPPSRDPSPGPAMMPPYPVEAASSAPHLPVSAPAPPIENPHQALVTTRRSFHSDSRLVPRRKSVSPHPHPSPLPPAGTMPLDRDPSAPITQTPFSPDSYDQFNPNAARAAVTRDLAPAYDTPAEAMHAARRSEAEAARPGGDSGPIIGDDGREIDPSDHLPTDTWAPEPERKKKTGVVVRFKKSPASAARTSPRPATATAAPVKEYHRPPAPSSRPTSSYGAADVDMRGRPGYAPPAPVSHTYSSAHARTYSTPSPRSVRSRSSVSPAPSGHSGSHSPSSFYAPAPHGPPIPAKVPIAQPMPVGQSRALVSSGDALSRELGTIDIGSVGCTTGRAMRRYVPRVQTGYAM</sequence>
<keyword evidence="4" id="KW-1185">Reference proteome</keyword>
<dbReference type="SUPFAM" id="SSF49562">
    <property type="entry name" value="C2 domain (Calcium/lipid-binding domain, CaLB)"/>
    <property type="match status" value="1"/>
</dbReference>
<dbReference type="EMBL" id="MSFO01000007">
    <property type="protein sequence ID" value="PLB45843.1"/>
    <property type="molecule type" value="Genomic_DNA"/>
</dbReference>
<dbReference type="CDD" id="cd08681">
    <property type="entry name" value="C2_fungal_Inn1p-like"/>
    <property type="match status" value="1"/>
</dbReference>
<dbReference type="OrthoDB" id="270970at2759"/>
<dbReference type="STRING" id="1392250.A0A2I2FYX3"/>
<gene>
    <name evidence="3" type="ORF">P170DRAFT_512460</name>
</gene>
<evidence type="ECO:0000259" key="2">
    <source>
        <dbReference type="PROSITE" id="PS50004"/>
    </source>
</evidence>
<dbReference type="InterPro" id="IPR037791">
    <property type="entry name" value="C2_fungal_Inn1"/>
</dbReference>
<dbReference type="AlphaFoldDB" id="A0A2I2FYX3"/>
<feature type="compositionally biased region" description="Polar residues" evidence="1">
    <location>
        <begin position="511"/>
        <end position="530"/>
    </location>
</feature>
<dbReference type="Pfam" id="PF00168">
    <property type="entry name" value="C2"/>
    <property type="match status" value="1"/>
</dbReference>
<evidence type="ECO:0000256" key="1">
    <source>
        <dbReference type="SAM" id="MobiDB-lite"/>
    </source>
</evidence>
<dbReference type="VEuPathDB" id="FungiDB:P170DRAFT_512460"/>
<dbReference type="PANTHER" id="PTHR47052">
    <property type="entry name" value="CONSERVED SERINE PROLINE-RICH PROTEIN (AFU_ORTHOLOGUE AFUA_2G01790)"/>
    <property type="match status" value="1"/>
</dbReference>
<proteinExistence type="predicted"/>
<accession>A0A2I2FYX3</accession>
<dbReference type="GeneID" id="36562699"/>
<feature type="compositionally biased region" description="Low complexity" evidence="1">
    <location>
        <begin position="747"/>
        <end position="758"/>
    </location>
</feature>
<dbReference type="Gene3D" id="2.60.40.150">
    <property type="entry name" value="C2 domain"/>
    <property type="match status" value="1"/>
</dbReference>
<feature type="compositionally biased region" description="Polar residues" evidence="1">
    <location>
        <begin position="698"/>
        <end position="714"/>
    </location>
</feature>
<feature type="compositionally biased region" description="Low complexity" evidence="1">
    <location>
        <begin position="859"/>
        <end position="894"/>
    </location>
</feature>
<feature type="compositionally biased region" description="Pro residues" evidence="1">
    <location>
        <begin position="224"/>
        <end position="246"/>
    </location>
</feature>
<feature type="compositionally biased region" description="Basic and acidic residues" evidence="1">
    <location>
        <begin position="759"/>
        <end position="771"/>
    </location>
</feature>
<dbReference type="PROSITE" id="PS50004">
    <property type="entry name" value="C2"/>
    <property type="match status" value="1"/>
</dbReference>
<dbReference type="InterPro" id="IPR000008">
    <property type="entry name" value="C2_dom"/>
</dbReference>
<organism evidence="3 4">
    <name type="scientific">Aspergillus steynii IBT 23096</name>
    <dbReference type="NCBI Taxonomy" id="1392250"/>
    <lineage>
        <taxon>Eukaryota</taxon>
        <taxon>Fungi</taxon>
        <taxon>Dikarya</taxon>
        <taxon>Ascomycota</taxon>
        <taxon>Pezizomycotina</taxon>
        <taxon>Eurotiomycetes</taxon>
        <taxon>Eurotiomycetidae</taxon>
        <taxon>Eurotiales</taxon>
        <taxon>Aspergillaceae</taxon>
        <taxon>Aspergillus</taxon>
        <taxon>Aspergillus subgen. Circumdati</taxon>
    </lineage>
</organism>
<dbReference type="InterPro" id="IPR052981">
    <property type="entry name" value="Ingression_C2_domain"/>
</dbReference>
<feature type="compositionally biased region" description="Basic residues" evidence="1">
    <location>
        <begin position="782"/>
        <end position="793"/>
    </location>
</feature>
<feature type="region of interest" description="Disordered" evidence="1">
    <location>
        <begin position="600"/>
        <end position="908"/>
    </location>
</feature>
<feature type="compositionally biased region" description="Pro residues" evidence="1">
    <location>
        <begin position="311"/>
        <end position="320"/>
    </location>
</feature>
<feature type="compositionally biased region" description="Low complexity" evidence="1">
    <location>
        <begin position="794"/>
        <end position="812"/>
    </location>
</feature>
<comment type="caution">
    <text evidence="3">The sequence shown here is derived from an EMBL/GenBank/DDBJ whole genome shotgun (WGS) entry which is preliminary data.</text>
</comment>
<feature type="domain" description="C2" evidence="2">
    <location>
        <begin position="11"/>
        <end position="129"/>
    </location>
</feature>
<feature type="region of interest" description="Disordered" evidence="1">
    <location>
        <begin position="163"/>
        <end position="394"/>
    </location>
</feature>
<feature type="compositionally biased region" description="Low complexity" evidence="1">
    <location>
        <begin position="172"/>
        <end position="190"/>
    </location>
</feature>
<feature type="region of interest" description="Disordered" evidence="1">
    <location>
        <begin position="448"/>
        <end position="568"/>
    </location>
</feature>
<dbReference type="PANTHER" id="PTHR47052:SF3">
    <property type="entry name" value="INGRESSION PROTEIN 1"/>
    <property type="match status" value="1"/>
</dbReference>
<evidence type="ECO:0000313" key="4">
    <source>
        <dbReference type="Proteomes" id="UP000234275"/>
    </source>
</evidence>
<name>A0A2I2FYX3_9EURO</name>
<dbReference type="Proteomes" id="UP000234275">
    <property type="component" value="Unassembled WGS sequence"/>
</dbReference>
<feature type="compositionally biased region" description="Pro residues" evidence="1">
    <location>
        <begin position="610"/>
        <end position="628"/>
    </location>
</feature>
<reference evidence="3 4" key="1">
    <citation type="submission" date="2016-12" db="EMBL/GenBank/DDBJ databases">
        <title>The genomes of Aspergillus section Nigri reveals drivers in fungal speciation.</title>
        <authorList>
            <consortium name="DOE Joint Genome Institute"/>
            <person name="Vesth T.C."/>
            <person name="Nybo J."/>
            <person name="Theobald S."/>
            <person name="Brandl J."/>
            <person name="Frisvad J.C."/>
            <person name="Nielsen K.F."/>
            <person name="Lyhne E.K."/>
            <person name="Kogle M.E."/>
            <person name="Kuo A."/>
            <person name="Riley R."/>
            <person name="Clum A."/>
            <person name="Nolan M."/>
            <person name="Lipzen A."/>
            <person name="Salamov A."/>
            <person name="Henrissat B."/>
            <person name="Wiebenga A."/>
            <person name="De Vries R.P."/>
            <person name="Grigoriev I.V."/>
            <person name="Mortensen U.H."/>
            <person name="Andersen M.R."/>
            <person name="Baker S.E."/>
        </authorList>
    </citation>
    <scope>NUCLEOTIDE SEQUENCE [LARGE SCALE GENOMIC DNA]</scope>
    <source>
        <strain evidence="3 4">IBT 23096</strain>
    </source>
</reference>
<dbReference type="RefSeq" id="XP_024701145.1">
    <property type="nucleotide sequence ID" value="XM_024854993.1"/>
</dbReference>
<feature type="compositionally biased region" description="Pro residues" evidence="1">
    <location>
        <begin position="677"/>
        <end position="687"/>
    </location>
</feature>
<evidence type="ECO:0000313" key="3">
    <source>
        <dbReference type="EMBL" id="PLB45843.1"/>
    </source>
</evidence>
<dbReference type="SMART" id="SM00239">
    <property type="entry name" value="C2"/>
    <property type="match status" value="1"/>
</dbReference>
<dbReference type="InterPro" id="IPR035892">
    <property type="entry name" value="C2_domain_sf"/>
</dbReference>